<dbReference type="PANTHER" id="PTHR33362">
    <property type="entry name" value="SIALIC ACID TRAP TRANSPORTER PERMEASE PROTEIN SIAT-RELATED"/>
    <property type="match status" value="1"/>
</dbReference>
<dbReference type="RefSeq" id="WP_013651291.1">
    <property type="nucleotide sequence ID" value="NC_015259.1"/>
</dbReference>
<protein>
    <submittedName>
        <fullName evidence="12">Putative membrane protein</fullName>
    </submittedName>
</protein>
<feature type="domain" description="Tripartite ATP-independent periplasmic transporters DctQ component" evidence="10">
    <location>
        <begin position="36"/>
        <end position="163"/>
    </location>
</feature>
<keyword evidence="3" id="KW-1003">Cell membrane</keyword>
<feature type="transmembrane region" description="Helical" evidence="9">
    <location>
        <begin position="249"/>
        <end position="279"/>
    </location>
</feature>
<keyword evidence="13" id="KW-1185">Reference proteome</keyword>
<feature type="transmembrane region" description="Helical" evidence="9">
    <location>
        <begin position="198"/>
        <end position="214"/>
    </location>
</feature>
<feature type="transmembrane region" description="Helical" evidence="9">
    <location>
        <begin position="415"/>
        <end position="436"/>
    </location>
</feature>
<evidence type="ECO:0000313" key="13">
    <source>
        <dbReference type="Proteomes" id="UP000008130"/>
    </source>
</evidence>
<evidence type="ECO:0000256" key="1">
    <source>
        <dbReference type="ARBA" id="ARBA00004429"/>
    </source>
</evidence>
<keyword evidence="2 8" id="KW-0813">Transport</keyword>
<feature type="transmembrane region" description="Helical" evidence="9">
    <location>
        <begin position="639"/>
        <end position="660"/>
    </location>
</feature>
<keyword evidence="4 8" id="KW-0997">Cell inner membrane</keyword>
<feature type="transmembrane region" description="Helical" evidence="9">
    <location>
        <begin position="603"/>
        <end position="627"/>
    </location>
</feature>
<dbReference type="Pfam" id="PF04290">
    <property type="entry name" value="DctQ"/>
    <property type="match status" value="1"/>
</dbReference>
<dbReference type="AlphaFoldDB" id="F2J3Y5"/>
<feature type="transmembrane region" description="Helical" evidence="9">
    <location>
        <begin position="139"/>
        <end position="160"/>
    </location>
</feature>
<feature type="transmembrane region" description="Helical" evidence="9">
    <location>
        <begin position="338"/>
        <end position="359"/>
    </location>
</feature>
<evidence type="ECO:0000256" key="3">
    <source>
        <dbReference type="ARBA" id="ARBA00022475"/>
    </source>
</evidence>
<dbReference type="PATRIC" id="fig|991905.3.peg.547"/>
<proteinExistence type="predicted"/>
<sequence>MNLAADSLSRARAPSTLPALVTAGSRLLGLLGVLAMLASVIIEVVGRSFLGHATIWVTEVTTYLVVAITFVGAPFVVSRNANVRVDLVLDRLSPERRDAVLKALSWLSVFVALTVLWKVTGLWAENLKSGTRSWSLLNTPLWIPQSAVVVGLTGVVIALAGSAASRSGLAGYGPLAAALLFAILGGTGLVSAGLSPHLWVLVLAGLTGLSAYLASGGRAVIVAACVTGPAVGLFVATADMALASRSAAMVAALFVLLFSGLPVVFCLFAVGLFAMLFWLPPVSLNVIGERTWEAVNTFEFAAIPMFVMMGAVLVRSNASGEMFAATRLAMGRLKGGLAYASILASGIFAAVSGSSLATAATMGRVAGPEMLAERYRAELAYGVLAAGGTLGILIPPSIAMIVYGPMAGVPVTELFMAGIVPGLLMIAAFALVVLLWTALDGTAAPAGQGYALREKLLALRGVAPFLALMILVLGSLYAGIATPTEAGAVGVVGALGISLARGTLTLRSVVGALEEAALATSFLLMIAVGSAVMSFAVDFLSMPQELVRLITWLNLSDIGLFVAIVILFLILGMFVEPISMVLMTLPILLPVITAAGWDPLWFGIVLVMLVEIGLITPPVGMILYVLAGVSDQKVSLGRISVGTLPFVGAFLAMALLFFAMPELVTFLPELVR</sequence>
<feature type="transmembrane region" description="Helical" evidence="9">
    <location>
        <begin position="457"/>
        <end position="480"/>
    </location>
</feature>
<keyword evidence="7 9" id="KW-0472">Membrane</keyword>
<evidence type="ECO:0000256" key="2">
    <source>
        <dbReference type="ARBA" id="ARBA00022448"/>
    </source>
</evidence>
<dbReference type="Pfam" id="PF06808">
    <property type="entry name" value="DctM"/>
    <property type="match status" value="1"/>
</dbReference>
<feature type="transmembrane region" description="Helical" evidence="9">
    <location>
        <begin position="300"/>
        <end position="318"/>
    </location>
</feature>
<dbReference type="OrthoDB" id="9790209at2"/>
<evidence type="ECO:0000256" key="5">
    <source>
        <dbReference type="ARBA" id="ARBA00022692"/>
    </source>
</evidence>
<keyword evidence="5 9" id="KW-0812">Transmembrane</keyword>
<feature type="transmembrane region" description="Helical" evidence="9">
    <location>
        <begin position="99"/>
        <end position="119"/>
    </location>
</feature>
<feature type="transmembrane region" description="Helical" evidence="9">
    <location>
        <begin position="578"/>
        <end position="597"/>
    </location>
</feature>
<evidence type="ECO:0000256" key="6">
    <source>
        <dbReference type="ARBA" id="ARBA00022989"/>
    </source>
</evidence>
<gene>
    <name evidence="12" type="ordered locus">SL003B_0534</name>
</gene>
<dbReference type="eggNOG" id="COG1593">
    <property type="taxonomic scope" value="Bacteria"/>
</dbReference>
<evidence type="ECO:0000256" key="8">
    <source>
        <dbReference type="RuleBase" id="RU369079"/>
    </source>
</evidence>
<dbReference type="KEGG" id="pgv:SL003B_0534"/>
<reference evidence="12 13" key="1">
    <citation type="journal article" date="2011" name="J. Bacteriol.">
        <title>Complete genome sequence of Polymorphum gilvum SL003B-26A1T, a crude oil-degrading bacterium from oil-polluted saline soil.</title>
        <authorList>
            <person name="Li S.G."/>
            <person name="Tang Y.Q."/>
            <person name="Nie Y."/>
            <person name="Cai M."/>
            <person name="Wu X.L."/>
        </authorList>
    </citation>
    <scope>NUCLEOTIDE SEQUENCE [LARGE SCALE GENOMIC DNA]</scope>
    <source>
        <strain evidence="13">LMG 25793 / CGMCC 1.9160 / SL003B-26A1</strain>
    </source>
</reference>
<dbReference type="InterPro" id="IPR055348">
    <property type="entry name" value="DctQ"/>
</dbReference>
<name>F2J3Y5_POLGS</name>
<evidence type="ECO:0000259" key="11">
    <source>
        <dbReference type="Pfam" id="PF06808"/>
    </source>
</evidence>
<feature type="transmembrane region" description="Helical" evidence="9">
    <location>
        <begin position="172"/>
        <end position="192"/>
    </location>
</feature>
<evidence type="ECO:0000256" key="7">
    <source>
        <dbReference type="ARBA" id="ARBA00023136"/>
    </source>
</evidence>
<evidence type="ECO:0000256" key="4">
    <source>
        <dbReference type="ARBA" id="ARBA00022519"/>
    </source>
</evidence>
<feature type="domain" description="TRAP C4-dicarboxylate transport system permease DctM subunit" evidence="11">
    <location>
        <begin position="251"/>
        <end position="663"/>
    </location>
</feature>
<dbReference type="GO" id="GO:0005886">
    <property type="term" value="C:plasma membrane"/>
    <property type="evidence" value="ECO:0007669"/>
    <property type="project" value="UniProtKB-SubCell"/>
</dbReference>
<dbReference type="PANTHER" id="PTHR33362:SF5">
    <property type="entry name" value="C4-DICARBOXYLATE TRAP TRANSPORTER LARGE PERMEASE PROTEIN DCTM"/>
    <property type="match status" value="1"/>
</dbReference>
<evidence type="ECO:0000259" key="10">
    <source>
        <dbReference type="Pfam" id="PF04290"/>
    </source>
</evidence>
<dbReference type="STRING" id="991905.SL003B_0534"/>
<feature type="transmembrane region" description="Helical" evidence="9">
    <location>
        <begin position="379"/>
        <end position="403"/>
    </location>
</feature>
<accession>F2J3Y5</accession>
<dbReference type="InterPro" id="IPR004681">
    <property type="entry name" value="TRAP_DctM"/>
</dbReference>
<dbReference type="Proteomes" id="UP000008130">
    <property type="component" value="Chromosome"/>
</dbReference>
<dbReference type="GO" id="GO:0022857">
    <property type="term" value="F:transmembrane transporter activity"/>
    <property type="evidence" value="ECO:0007669"/>
    <property type="project" value="UniProtKB-UniRule"/>
</dbReference>
<feature type="transmembrane region" description="Helical" evidence="9">
    <location>
        <begin position="486"/>
        <end position="504"/>
    </location>
</feature>
<comment type="subcellular location">
    <subcellularLocation>
        <location evidence="1 8">Cell inner membrane</location>
        <topology evidence="1 8">Multi-pass membrane protein</topology>
    </subcellularLocation>
</comment>
<feature type="transmembrane region" description="Helical" evidence="9">
    <location>
        <begin position="516"/>
        <end position="537"/>
    </location>
</feature>
<evidence type="ECO:0000313" key="12">
    <source>
        <dbReference type="EMBL" id="ADZ68967.1"/>
    </source>
</evidence>
<feature type="transmembrane region" description="Helical" evidence="9">
    <location>
        <begin position="549"/>
        <end position="571"/>
    </location>
</feature>
<comment type="function">
    <text evidence="8">Part of the tripartite ATP-independent periplasmic (TRAP) transport system.</text>
</comment>
<keyword evidence="6 9" id="KW-1133">Transmembrane helix</keyword>
<dbReference type="EMBL" id="CP002568">
    <property type="protein sequence ID" value="ADZ68967.1"/>
    <property type="molecule type" value="Genomic_DNA"/>
</dbReference>
<organism evidence="12 13">
    <name type="scientific">Polymorphum gilvum (strain LMG 25793 / CGMCC 1.9160 / SL003B-26A1)</name>
    <dbReference type="NCBI Taxonomy" id="991905"/>
    <lineage>
        <taxon>Bacteria</taxon>
        <taxon>Pseudomonadati</taxon>
        <taxon>Pseudomonadota</taxon>
        <taxon>Alphaproteobacteria</taxon>
        <taxon>Rhodobacterales</taxon>
        <taxon>Paracoccaceae</taxon>
        <taxon>Polymorphum</taxon>
    </lineage>
</organism>
<feature type="transmembrane region" description="Helical" evidence="9">
    <location>
        <begin position="20"/>
        <end position="42"/>
    </location>
</feature>
<feature type="transmembrane region" description="Helical" evidence="9">
    <location>
        <begin position="221"/>
        <end position="243"/>
    </location>
</feature>
<evidence type="ECO:0000256" key="9">
    <source>
        <dbReference type="SAM" id="Phobius"/>
    </source>
</evidence>
<feature type="transmembrane region" description="Helical" evidence="9">
    <location>
        <begin position="54"/>
        <end position="78"/>
    </location>
</feature>
<dbReference type="HOGENOM" id="CLU_019824_2_0_5"/>
<dbReference type="eggNOG" id="COG3090">
    <property type="taxonomic scope" value="Bacteria"/>
</dbReference>
<dbReference type="InterPro" id="IPR010656">
    <property type="entry name" value="DctM"/>
</dbReference>
<dbReference type="NCBIfam" id="TIGR00786">
    <property type="entry name" value="dctM"/>
    <property type="match status" value="1"/>
</dbReference>